<dbReference type="InterPro" id="IPR053142">
    <property type="entry name" value="PchR_regulatory_protein"/>
</dbReference>
<protein>
    <submittedName>
        <fullName evidence="5">AraC family transcriptional regulator</fullName>
    </submittedName>
</protein>
<evidence type="ECO:0000256" key="2">
    <source>
        <dbReference type="ARBA" id="ARBA00023125"/>
    </source>
</evidence>
<dbReference type="RefSeq" id="WP_075120082.1">
    <property type="nucleotide sequence ID" value="NZ_MSCT01000012.1"/>
</dbReference>
<keyword evidence="3" id="KW-0804">Transcription</keyword>
<evidence type="ECO:0000313" key="6">
    <source>
        <dbReference type="Proteomes" id="UP000185578"/>
    </source>
</evidence>
<dbReference type="PROSITE" id="PS01124">
    <property type="entry name" value="HTH_ARAC_FAMILY_2"/>
    <property type="match status" value="1"/>
</dbReference>
<dbReference type="Pfam" id="PF12833">
    <property type="entry name" value="HTH_18"/>
    <property type="match status" value="1"/>
</dbReference>
<evidence type="ECO:0000256" key="1">
    <source>
        <dbReference type="ARBA" id="ARBA00023015"/>
    </source>
</evidence>
<keyword evidence="1" id="KW-0805">Transcription regulation</keyword>
<dbReference type="InterPro" id="IPR018062">
    <property type="entry name" value="HTH_AraC-typ_CS"/>
</dbReference>
<dbReference type="InterPro" id="IPR018060">
    <property type="entry name" value="HTH_AraC"/>
</dbReference>
<dbReference type="OrthoDB" id="6670788at2"/>
<evidence type="ECO:0000256" key="3">
    <source>
        <dbReference type="ARBA" id="ARBA00023163"/>
    </source>
</evidence>
<dbReference type="EMBL" id="MSCT01000012">
    <property type="protein sequence ID" value="OLF53744.1"/>
    <property type="molecule type" value="Genomic_DNA"/>
</dbReference>
<organism evidence="5 6">
    <name type="scientific">Pseudomonas chlororaphis</name>
    <dbReference type="NCBI Taxonomy" id="587753"/>
    <lineage>
        <taxon>Bacteria</taxon>
        <taxon>Pseudomonadati</taxon>
        <taxon>Pseudomonadota</taxon>
        <taxon>Gammaproteobacteria</taxon>
        <taxon>Pseudomonadales</taxon>
        <taxon>Pseudomonadaceae</taxon>
        <taxon>Pseudomonas</taxon>
    </lineage>
</organism>
<dbReference type="Proteomes" id="UP000185578">
    <property type="component" value="Unassembled WGS sequence"/>
</dbReference>
<dbReference type="GO" id="GO:0009893">
    <property type="term" value="P:positive regulation of metabolic process"/>
    <property type="evidence" value="ECO:0007669"/>
    <property type="project" value="UniProtKB-ARBA"/>
</dbReference>
<comment type="caution">
    <text evidence="5">The sequence shown here is derived from an EMBL/GenBank/DDBJ whole genome shotgun (WGS) entry which is preliminary data.</text>
</comment>
<dbReference type="PROSITE" id="PS00041">
    <property type="entry name" value="HTH_ARAC_FAMILY_1"/>
    <property type="match status" value="1"/>
</dbReference>
<dbReference type="PRINTS" id="PR00032">
    <property type="entry name" value="HTHARAC"/>
</dbReference>
<dbReference type="SUPFAM" id="SSF46689">
    <property type="entry name" value="Homeodomain-like"/>
    <property type="match status" value="2"/>
</dbReference>
<dbReference type="PANTHER" id="PTHR47893:SF1">
    <property type="entry name" value="REGULATORY PROTEIN PCHR"/>
    <property type="match status" value="1"/>
</dbReference>
<dbReference type="Gene3D" id="1.10.10.60">
    <property type="entry name" value="Homeodomain-like"/>
    <property type="match status" value="1"/>
</dbReference>
<dbReference type="InterPro" id="IPR009057">
    <property type="entry name" value="Homeodomain-like_sf"/>
</dbReference>
<dbReference type="AlphaFoldDB" id="A0A1Q8EPM2"/>
<dbReference type="SMART" id="SM00342">
    <property type="entry name" value="HTH_ARAC"/>
    <property type="match status" value="1"/>
</dbReference>
<evidence type="ECO:0000259" key="4">
    <source>
        <dbReference type="PROSITE" id="PS01124"/>
    </source>
</evidence>
<evidence type="ECO:0000313" key="5">
    <source>
        <dbReference type="EMBL" id="OLF53744.1"/>
    </source>
</evidence>
<gene>
    <name evidence="5" type="ORF">BTN82_15875</name>
</gene>
<name>A0A1Q8EPM2_9PSED</name>
<dbReference type="GO" id="GO:0003700">
    <property type="term" value="F:DNA-binding transcription factor activity"/>
    <property type="evidence" value="ECO:0007669"/>
    <property type="project" value="InterPro"/>
</dbReference>
<sequence length="334" mass="37206">MSAVQEEAREPMPVSRIIANGYGGEFGPGTQCRVTRVTLQGGLDIVRWQSTFEQPVALPLHDDSERIHFSFTHLLKGKAYCSFRDGRRQRRFAINEGAGSISFGRSRQGLYHQQGEIDNITVMIHPELLAQWELEIDPALHSALACDHCFLDGHRSGEMSATAHLLCNAMDQGPELSMGQPRSSLWLYGQSVTLVSLFLEARRNLGCTCRVSHIDRQRLLRARERLLADLGKAPSLSELARESGMSQPKLTRGFRQLFYNSVYGVFQQARMIQARSRLLEGDESVMRVASDLGYANASHFATAFRKQFGINPSLLKSGARSNFLDAGLAGRGHQ</sequence>
<keyword evidence="2" id="KW-0238">DNA-binding</keyword>
<feature type="domain" description="HTH araC/xylS-type" evidence="4">
    <location>
        <begin position="220"/>
        <end position="318"/>
    </location>
</feature>
<dbReference type="PANTHER" id="PTHR47893">
    <property type="entry name" value="REGULATORY PROTEIN PCHR"/>
    <property type="match status" value="1"/>
</dbReference>
<accession>A0A1Q8EPM2</accession>
<reference evidence="5 6" key="1">
    <citation type="submission" date="2016-12" db="EMBL/GenBank/DDBJ databases">
        <authorList>
            <person name="Song W.-J."/>
            <person name="Kurnit D.M."/>
        </authorList>
    </citation>
    <scope>NUCLEOTIDE SEQUENCE [LARGE SCALE GENOMIC DNA]</scope>
    <source>
        <strain evidence="5 6">PCL1601</strain>
    </source>
</reference>
<proteinExistence type="predicted"/>
<dbReference type="GO" id="GO:0043565">
    <property type="term" value="F:sequence-specific DNA binding"/>
    <property type="evidence" value="ECO:0007669"/>
    <property type="project" value="InterPro"/>
</dbReference>
<dbReference type="InterPro" id="IPR020449">
    <property type="entry name" value="Tscrpt_reg_AraC-type_HTH"/>
</dbReference>